<feature type="chain" id="PRO_5046376647" evidence="1">
    <location>
        <begin position="22"/>
        <end position="795"/>
    </location>
</feature>
<name>A0ABQ1FDH6_9SPHN</name>
<keyword evidence="2" id="KW-0675">Receptor</keyword>
<dbReference type="EMBL" id="BMID01000001">
    <property type="protein sequence ID" value="GGA07060.1"/>
    <property type="molecule type" value="Genomic_DNA"/>
</dbReference>
<organism evidence="2 3">
    <name type="scientific">Blastomonas marina</name>
    <dbReference type="NCBI Taxonomy" id="1867408"/>
    <lineage>
        <taxon>Bacteria</taxon>
        <taxon>Pseudomonadati</taxon>
        <taxon>Pseudomonadota</taxon>
        <taxon>Alphaproteobacteria</taxon>
        <taxon>Sphingomonadales</taxon>
        <taxon>Sphingomonadaceae</taxon>
        <taxon>Blastomonas</taxon>
    </lineage>
</organism>
<evidence type="ECO:0000256" key="1">
    <source>
        <dbReference type="SAM" id="SignalP"/>
    </source>
</evidence>
<accession>A0ABQ1FDH6</accession>
<dbReference type="RefSeq" id="WP_188642222.1">
    <property type="nucleotide sequence ID" value="NZ_BMID01000001.1"/>
</dbReference>
<gene>
    <name evidence="2" type="ORF">GCM10010923_16310</name>
</gene>
<evidence type="ECO:0000313" key="2">
    <source>
        <dbReference type="EMBL" id="GGA07060.1"/>
    </source>
</evidence>
<protein>
    <submittedName>
        <fullName evidence="2">TonB-dependent receptor</fullName>
    </submittedName>
</protein>
<keyword evidence="3" id="KW-1185">Reference proteome</keyword>
<keyword evidence="1" id="KW-0732">Signal</keyword>
<feature type="signal peptide" evidence="1">
    <location>
        <begin position="1"/>
        <end position="21"/>
    </location>
</feature>
<reference evidence="3" key="1">
    <citation type="journal article" date="2019" name="Int. J. Syst. Evol. Microbiol.">
        <title>The Global Catalogue of Microorganisms (GCM) 10K type strain sequencing project: providing services to taxonomists for standard genome sequencing and annotation.</title>
        <authorList>
            <consortium name="The Broad Institute Genomics Platform"/>
            <consortium name="The Broad Institute Genome Sequencing Center for Infectious Disease"/>
            <person name="Wu L."/>
            <person name="Ma J."/>
        </authorList>
    </citation>
    <scope>NUCLEOTIDE SEQUENCE [LARGE SCALE GENOMIC DNA]</scope>
    <source>
        <strain evidence="3">CGMCC 1.15297</strain>
    </source>
</reference>
<sequence length="795" mass="84763">MKTSLTAIGILALSGFPLELAAQEAAGEQSSEENRIVITADRFIMPALRGIKPERSLDESDVESYGSATVGEFLDEIKAQNGDEDPVFLVDGERVAGIEDIEDLPAEAIDALDVLPRGTSQMAGGVPNRRVYNIVLKKQLRSAVVTSSARFATEGGWAEGRGEIALTRIAGRDRLNAALRYRDSDALLESDRDLAQPALARDLPIFGLTDTADIAAARTLKPDSHVIEASLAGANRLAPWLSASFNLRGRWSRDDSLNGLANALFTDAGGEILRAYSRAPLEQSFAFDSASGNLVLNADVGRWLISLAGQRNRSARSFEADFAPAGIAAGPRLPAGVDPAVEPLDAFFAITTGRSNSRGATDGVRLNALGPLLALPAGDARVRGALEFRRDTQTSVSDFGAGRRLRDVSRRTRGGEIGVDIPIASARQDVLSGLGELNMSFDYARSDVEGAGVLDRITIGTLWQPIAPLSITASFERANLPVPVEVLGDPLTITPNIRIVDLPTGQTVDVDFLSGGNAGLRSATHETRRFAINASPWPEIGLNVFADYRGETLRDTIGFVSSASLPFYTAFADRFVRDGAGLLIAVDGRPVNFARQEREELRWGASFLLPIGGSETASPSNSADDAGSDSYIAIPPGAGTRLQFVLAHTLALRDRVFLSDAASPIDLLEGGAIGLGGGRPRHILDASAALSARGQGIRMATQWRSASRLITGNSAQDRLDFGGLATVNVRAFTDLDRILQPSGFTKGARVSLSIINVANDRQIVSDDDGVTPLAYQKAYRDPIGRIVEIELRKAF</sequence>
<dbReference type="SUPFAM" id="SSF56935">
    <property type="entry name" value="Porins"/>
    <property type="match status" value="1"/>
</dbReference>
<evidence type="ECO:0000313" key="3">
    <source>
        <dbReference type="Proteomes" id="UP000603317"/>
    </source>
</evidence>
<dbReference type="Proteomes" id="UP000603317">
    <property type="component" value="Unassembled WGS sequence"/>
</dbReference>
<proteinExistence type="predicted"/>
<comment type="caution">
    <text evidence="2">The sequence shown here is derived from an EMBL/GenBank/DDBJ whole genome shotgun (WGS) entry which is preliminary data.</text>
</comment>